<protein>
    <submittedName>
        <fullName evidence="1">Uncharacterized protein</fullName>
    </submittedName>
</protein>
<reference evidence="2" key="1">
    <citation type="submission" date="2018-05" db="EMBL/GenBank/DDBJ databases">
        <authorList>
            <person name="Li X."/>
        </authorList>
    </citation>
    <scope>NUCLEOTIDE SEQUENCE [LARGE SCALE GENOMIC DNA]</scope>
    <source>
        <strain evidence="2">HKS-05</strain>
    </source>
</reference>
<dbReference type="EMBL" id="QFYP01000001">
    <property type="protein sequence ID" value="RAK60983.1"/>
    <property type="molecule type" value="Genomic_DNA"/>
</dbReference>
<dbReference type="NCBIfam" id="NF041112">
    <property type="entry name" value="chap_CsgH_alph"/>
    <property type="match status" value="1"/>
</dbReference>
<dbReference type="InterPro" id="IPR053722">
    <property type="entry name" value="Curli_assembly_CsgC/AgfC"/>
</dbReference>
<name>A0A328B1E1_9CAUL</name>
<comment type="caution">
    <text evidence="1">The sequence shown here is derived from an EMBL/GenBank/DDBJ whole genome shotgun (WGS) entry which is preliminary data.</text>
</comment>
<dbReference type="Proteomes" id="UP000249842">
    <property type="component" value="Unassembled WGS sequence"/>
</dbReference>
<keyword evidence="2" id="KW-1185">Reference proteome</keyword>
<proteinExistence type="predicted"/>
<gene>
    <name evidence="1" type="ORF">DJ021_14785</name>
</gene>
<accession>A0A328B1E1</accession>
<evidence type="ECO:0000313" key="1">
    <source>
        <dbReference type="EMBL" id="RAK60983.1"/>
    </source>
</evidence>
<dbReference type="InterPro" id="IPR047726">
    <property type="entry name" value="CsgH_dom"/>
</dbReference>
<organism evidence="1 2">
    <name type="scientific">Phenylobacterium hankyongense</name>
    <dbReference type="NCBI Taxonomy" id="1813876"/>
    <lineage>
        <taxon>Bacteria</taxon>
        <taxon>Pseudomonadati</taxon>
        <taxon>Pseudomonadota</taxon>
        <taxon>Alphaproteobacteria</taxon>
        <taxon>Caulobacterales</taxon>
        <taxon>Caulobacteraceae</taxon>
        <taxon>Phenylobacterium</taxon>
    </lineage>
</organism>
<sequence length="99" mass="10334">MLPVTPTIEVIAAPPQAVLEAHVKAAAPTRLTWRLMVVTGARGGRSQITQRGETDGADRGPLATVGVNNPGEAALEVYQDGRLVAQTHRRFGAGGSPQP</sequence>
<dbReference type="AlphaFoldDB" id="A0A328B1E1"/>
<evidence type="ECO:0000313" key="2">
    <source>
        <dbReference type="Proteomes" id="UP000249842"/>
    </source>
</evidence>
<dbReference type="Gene3D" id="2.60.40.2420">
    <property type="match status" value="1"/>
</dbReference>
<dbReference type="RefSeq" id="WP_111458275.1">
    <property type="nucleotide sequence ID" value="NZ_QFYP01000001.1"/>
</dbReference>